<sequence length="180" mass="20456">MTIYIALLRGINVGGHHKIKMVDLKSLLETMGLQKVKTYIQSGNVLFESEEEEKQLSHRLEAEISTTFGFPVPVVLRTSEEFEQIIRDCPFSTDTLKEGESVQIAFLADKPSEDCINHLGSYKTDMEEYSIEGKNVYLFFRQSIRDSKLAAQLPKLGVPATVRNWKTVIKLGKMAKEWAQ</sequence>
<keyword evidence="2" id="KW-1185">Reference proteome</keyword>
<proteinExistence type="predicted"/>
<protein>
    <submittedName>
        <fullName evidence="1">DUF1697 domain-containing protein</fullName>
    </submittedName>
</protein>
<evidence type="ECO:0000313" key="1">
    <source>
        <dbReference type="EMBL" id="MFK9092055.1"/>
    </source>
</evidence>
<organism evidence="1 2">
    <name type="scientific">Bacillus salipaludis</name>
    <dbReference type="NCBI Taxonomy" id="2547811"/>
    <lineage>
        <taxon>Bacteria</taxon>
        <taxon>Bacillati</taxon>
        <taxon>Bacillota</taxon>
        <taxon>Bacilli</taxon>
        <taxon>Bacillales</taxon>
        <taxon>Bacillaceae</taxon>
        <taxon>Bacillus</taxon>
    </lineage>
</organism>
<comment type="caution">
    <text evidence="1">The sequence shown here is derived from an EMBL/GenBank/DDBJ whole genome shotgun (WGS) entry which is preliminary data.</text>
</comment>
<dbReference type="PANTHER" id="PTHR36439">
    <property type="entry name" value="BLL4334 PROTEIN"/>
    <property type="match status" value="1"/>
</dbReference>
<dbReference type="RefSeq" id="WP_406580668.1">
    <property type="nucleotide sequence ID" value="NZ_JBJHQH010000007.1"/>
</dbReference>
<dbReference type="PIRSF" id="PIRSF008502">
    <property type="entry name" value="UCP008502"/>
    <property type="match status" value="1"/>
</dbReference>
<dbReference type="Pfam" id="PF08002">
    <property type="entry name" value="DUF1697"/>
    <property type="match status" value="1"/>
</dbReference>
<accession>A0ABW8RIL8</accession>
<dbReference type="EMBL" id="JBJHQH010000007">
    <property type="protein sequence ID" value="MFK9092055.1"/>
    <property type="molecule type" value="Genomic_DNA"/>
</dbReference>
<dbReference type="SUPFAM" id="SSF160379">
    <property type="entry name" value="SP0830-like"/>
    <property type="match status" value="1"/>
</dbReference>
<dbReference type="Proteomes" id="UP001623041">
    <property type="component" value="Unassembled WGS sequence"/>
</dbReference>
<evidence type="ECO:0000313" key="2">
    <source>
        <dbReference type="Proteomes" id="UP001623041"/>
    </source>
</evidence>
<reference evidence="1 2" key="1">
    <citation type="submission" date="2024-11" db="EMBL/GenBank/DDBJ databases">
        <authorList>
            <person name="Lucas J.A."/>
        </authorList>
    </citation>
    <scope>NUCLEOTIDE SEQUENCE [LARGE SCALE GENOMIC DNA]</scope>
    <source>
        <strain evidence="1 2">Z 5.4</strain>
    </source>
</reference>
<name>A0ABW8RIL8_9BACI</name>
<gene>
    <name evidence="1" type="ORF">ACJEBI_11245</name>
</gene>
<dbReference type="Gene3D" id="3.30.70.1280">
    <property type="entry name" value="SP0830-like domains"/>
    <property type="match status" value="1"/>
</dbReference>
<dbReference type="InterPro" id="IPR012545">
    <property type="entry name" value="DUF1697"/>
</dbReference>
<dbReference type="PANTHER" id="PTHR36439:SF1">
    <property type="entry name" value="DUF1697 DOMAIN-CONTAINING PROTEIN"/>
    <property type="match status" value="1"/>
</dbReference>